<dbReference type="EMBL" id="LAVV01011679">
    <property type="protein sequence ID" value="KNZ47489.1"/>
    <property type="molecule type" value="Genomic_DNA"/>
</dbReference>
<keyword evidence="2" id="KW-1185">Reference proteome</keyword>
<organism evidence="1 2">
    <name type="scientific">Puccinia sorghi</name>
    <dbReference type="NCBI Taxonomy" id="27349"/>
    <lineage>
        <taxon>Eukaryota</taxon>
        <taxon>Fungi</taxon>
        <taxon>Dikarya</taxon>
        <taxon>Basidiomycota</taxon>
        <taxon>Pucciniomycotina</taxon>
        <taxon>Pucciniomycetes</taxon>
        <taxon>Pucciniales</taxon>
        <taxon>Pucciniaceae</taxon>
        <taxon>Puccinia</taxon>
    </lineage>
</organism>
<protein>
    <submittedName>
        <fullName evidence="1">Uncharacterized protein</fullName>
    </submittedName>
</protein>
<dbReference type="OrthoDB" id="78198at2759"/>
<evidence type="ECO:0000313" key="1">
    <source>
        <dbReference type="EMBL" id="KNZ47489.1"/>
    </source>
</evidence>
<proteinExistence type="predicted"/>
<accession>A0A0L6UG15</accession>
<reference evidence="1 2" key="1">
    <citation type="submission" date="2015-08" db="EMBL/GenBank/DDBJ databases">
        <title>Next Generation Sequencing and Analysis of the Genome of Puccinia sorghi L Schw, the Causal Agent of Maize Common Rust.</title>
        <authorList>
            <person name="Rochi L."/>
            <person name="Burguener G."/>
            <person name="Darino M."/>
            <person name="Turjanski A."/>
            <person name="Kreff E."/>
            <person name="Dieguez M.J."/>
            <person name="Sacco F."/>
        </authorList>
    </citation>
    <scope>NUCLEOTIDE SEQUENCE [LARGE SCALE GENOMIC DNA]</scope>
    <source>
        <strain evidence="1 2">RO10H11247</strain>
    </source>
</reference>
<comment type="caution">
    <text evidence="1">The sequence shown here is derived from an EMBL/GenBank/DDBJ whole genome shotgun (WGS) entry which is preliminary data.</text>
</comment>
<evidence type="ECO:0000313" key="2">
    <source>
        <dbReference type="Proteomes" id="UP000037035"/>
    </source>
</evidence>
<feature type="non-terminal residue" evidence="1">
    <location>
        <position position="1"/>
    </location>
</feature>
<name>A0A0L6UG15_9BASI</name>
<dbReference type="Proteomes" id="UP000037035">
    <property type="component" value="Unassembled WGS sequence"/>
</dbReference>
<gene>
    <name evidence="1" type="ORF">VP01_6364g2</name>
</gene>
<sequence>LATTCEYTKLKLFNEQLVSTRKAEEWGMQSIQGVFACLKLPFPATHHAYQAEALNCLCNFIRLLRAMFISWVTLSTQYSSLISNKHVE</sequence>
<dbReference type="AlphaFoldDB" id="A0A0L6UG15"/>
<dbReference type="VEuPathDB" id="FungiDB:VP01_6364g2"/>